<evidence type="ECO:0000313" key="2">
    <source>
        <dbReference type="EMBL" id="OWY35281.1"/>
    </source>
</evidence>
<reference evidence="2 3" key="1">
    <citation type="journal article" date="2010" name="Int. J. Syst. Evol. Microbiol.">
        <title>Reclassification of Herbaspirillum putei as a later heterotypic synonym of Herbaspirillum huttiense, with the description of H. huttiense subsp. huttiense subsp. nov. and H. huttiense subsp. putei subsp. nov., comb. nov., and description of Herbaspirillum aquaticum sp. nov.</title>
        <authorList>
            <person name="Dobritsa A.P."/>
            <person name="Reddy M.C."/>
            <person name="Samadpour M."/>
        </authorList>
    </citation>
    <scope>NUCLEOTIDE SEQUENCE [LARGE SCALE GENOMIC DNA]</scope>
    <source>
        <strain evidence="2 3">IEH 4430</strain>
    </source>
</reference>
<comment type="caution">
    <text evidence="2">The sequence shown here is derived from an EMBL/GenBank/DDBJ whole genome shotgun (WGS) entry which is preliminary data.</text>
</comment>
<sequence>MPPGFAEFWAAWPRGERKAAKAECLKRWKARGLEADAAAIVSALNAQKLTKKWQDGYDPAPLTFLNQRRWLDDVADTNAKGSGPDGGAERGHDDPRFKGAK</sequence>
<name>A0A225SVU5_9BURK</name>
<feature type="region of interest" description="Disordered" evidence="1">
    <location>
        <begin position="75"/>
        <end position="101"/>
    </location>
</feature>
<protein>
    <submittedName>
        <fullName evidence="2">Uncharacterized protein</fullName>
    </submittedName>
</protein>
<dbReference type="AlphaFoldDB" id="A0A225SVU5"/>
<organism evidence="2 3">
    <name type="scientific">Herbaspirillum aquaticum</name>
    <dbReference type="NCBI Taxonomy" id="568783"/>
    <lineage>
        <taxon>Bacteria</taxon>
        <taxon>Pseudomonadati</taxon>
        <taxon>Pseudomonadota</taxon>
        <taxon>Betaproteobacteria</taxon>
        <taxon>Burkholderiales</taxon>
        <taxon>Oxalobacteraceae</taxon>
        <taxon>Herbaspirillum</taxon>
    </lineage>
</organism>
<dbReference type="EMBL" id="NJGV01000006">
    <property type="protein sequence ID" value="OWY35281.1"/>
    <property type="molecule type" value="Genomic_DNA"/>
</dbReference>
<accession>A0A225SVU5</accession>
<gene>
    <name evidence="2" type="ORF">CEJ45_08385</name>
</gene>
<proteinExistence type="predicted"/>
<keyword evidence="3" id="KW-1185">Reference proteome</keyword>
<evidence type="ECO:0000313" key="3">
    <source>
        <dbReference type="Proteomes" id="UP000214747"/>
    </source>
</evidence>
<evidence type="ECO:0000256" key="1">
    <source>
        <dbReference type="SAM" id="MobiDB-lite"/>
    </source>
</evidence>
<dbReference type="Proteomes" id="UP000214747">
    <property type="component" value="Unassembled WGS sequence"/>
</dbReference>
<feature type="compositionally biased region" description="Basic and acidic residues" evidence="1">
    <location>
        <begin position="87"/>
        <end position="101"/>
    </location>
</feature>